<dbReference type="InterPro" id="IPR027056">
    <property type="entry name" value="Gluconate_2DH_su3"/>
</dbReference>
<name>A0A6G9AZ02_9BACT</name>
<dbReference type="EMBL" id="CP050063">
    <property type="protein sequence ID" value="QIP17624.1"/>
    <property type="molecule type" value="Genomic_DNA"/>
</dbReference>
<protein>
    <submittedName>
        <fullName evidence="1">Gluconate 2-dehydrogenase subunit 3 family protein</fullName>
    </submittedName>
</protein>
<dbReference type="AlphaFoldDB" id="A0A6G9AZ02"/>
<keyword evidence="2" id="KW-1185">Reference proteome</keyword>
<evidence type="ECO:0000313" key="1">
    <source>
        <dbReference type="EMBL" id="QIP17624.1"/>
    </source>
</evidence>
<dbReference type="Pfam" id="PF13618">
    <property type="entry name" value="Gluconate_2-dh3"/>
    <property type="match status" value="1"/>
</dbReference>
<organism evidence="1 2">
    <name type="scientific">Spirosoma aureum</name>
    <dbReference type="NCBI Taxonomy" id="2692134"/>
    <lineage>
        <taxon>Bacteria</taxon>
        <taxon>Pseudomonadati</taxon>
        <taxon>Bacteroidota</taxon>
        <taxon>Cytophagia</taxon>
        <taxon>Cytophagales</taxon>
        <taxon>Cytophagaceae</taxon>
        <taxon>Spirosoma</taxon>
    </lineage>
</organism>
<sequence>MLPHYPEGTVRTLLTTDLVTEATRQVLTDRLNAPLRLPTFFSSDDFALLDAVCNRLIPQDEPKTRIPVAEGIDERLSKNTTNGWRYDSMPNDGDAFKLGLKGINESALAMFQQPFLTLLGDQQDQILRAVQVMEAPGEVWQNLPADRFFEELLAEAVENYYSHPVAQEEIGYVGMADTPGWKRLDLNQLEDREPRLE</sequence>
<proteinExistence type="predicted"/>
<dbReference type="Proteomes" id="UP000501802">
    <property type="component" value="Chromosome"/>
</dbReference>
<reference evidence="1 2" key="1">
    <citation type="submission" date="2020-03" db="EMBL/GenBank/DDBJ databases">
        <authorList>
            <person name="Kim M.K."/>
        </authorList>
    </citation>
    <scope>NUCLEOTIDE SEQUENCE [LARGE SCALE GENOMIC DNA]</scope>
    <source>
        <strain evidence="1 2">BT328</strain>
    </source>
</reference>
<dbReference type="KEGG" id="spib:G8759_01540"/>
<accession>A0A6G9AZ02</accession>
<evidence type="ECO:0000313" key="2">
    <source>
        <dbReference type="Proteomes" id="UP000501802"/>
    </source>
</evidence>
<gene>
    <name evidence="1" type="ORF">G8759_01540</name>
</gene>